<dbReference type="EMBL" id="CP111019">
    <property type="protein sequence ID" value="WAR11795.1"/>
    <property type="molecule type" value="Genomic_DNA"/>
</dbReference>
<gene>
    <name evidence="1" type="ORF">MAR_025975</name>
</gene>
<protein>
    <submittedName>
        <fullName evidence="1">Uncharacterized protein</fullName>
    </submittedName>
</protein>
<evidence type="ECO:0000313" key="1">
    <source>
        <dbReference type="EMBL" id="WAR11795.1"/>
    </source>
</evidence>
<proteinExistence type="predicted"/>
<dbReference type="Proteomes" id="UP001164746">
    <property type="component" value="Chromosome 8"/>
</dbReference>
<sequence>MGYKLSGSCSSTSVKMSGEGELVWVLFALVHSSLNFLPQSYSVCEPVISYSSTSKRLSTTEAQLGTIRMTVQGGLLSVYHTYGTKKWAAIQEMSEELVQRAHTAGFPHIAENMRISTEGMEAYEERFTLYGNKLLTSGVEEQVDILRPATQNELSVQPEAAKFLIIITKNGSLMPSVFFGSAGHVM</sequence>
<name>A0ABY7EP75_MYAAR</name>
<evidence type="ECO:0000313" key="2">
    <source>
        <dbReference type="Proteomes" id="UP001164746"/>
    </source>
</evidence>
<reference evidence="1" key="1">
    <citation type="submission" date="2022-11" db="EMBL/GenBank/DDBJ databases">
        <title>Centuries of genome instability and evolution in soft-shell clam transmissible cancer (bioRxiv).</title>
        <authorList>
            <person name="Hart S.F.M."/>
            <person name="Yonemitsu M.A."/>
            <person name="Giersch R.M."/>
            <person name="Beal B.F."/>
            <person name="Arriagada G."/>
            <person name="Davis B.W."/>
            <person name="Ostrander E.A."/>
            <person name="Goff S.P."/>
            <person name="Metzger M.J."/>
        </authorList>
    </citation>
    <scope>NUCLEOTIDE SEQUENCE</scope>
    <source>
        <strain evidence="1">MELC-2E11</strain>
        <tissue evidence="1">Siphon/mantle</tissue>
    </source>
</reference>
<keyword evidence="2" id="KW-1185">Reference proteome</keyword>
<accession>A0ABY7EP75</accession>
<organism evidence="1 2">
    <name type="scientific">Mya arenaria</name>
    <name type="common">Soft-shell clam</name>
    <dbReference type="NCBI Taxonomy" id="6604"/>
    <lineage>
        <taxon>Eukaryota</taxon>
        <taxon>Metazoa</taxon>
        <taxon>Spiralia</taxon>
        <taxon>Lophotrochozoa</taxon>
        <taxon>Mollusca</taxon>
        <taxon>Bivalvia</taxon>
        <taxon>Autobranchia</taxon>
        <taxon>Heteroconchia</taxon>
        <taxon>Euheterodonta</taxon>
        <taxon>Imparidentia</taxon>
        <taxon>Neoheterodontei</taxon>
        <taxon>Myida</taxon>
        <taxon>Myoidea</taxon>
        <taxon>Myidae</taxon>
        <taxon>Mya</taxon>
    </lineage>
</organism>